<evidence type="ECO:0000313" key="2">
    <source>
        <dbReference type="Proteomes" id="UP000814033"/>
    </source>
</evidence>
<protein>
    <submittedName>
        <fullName evidence="1">Uncharacterized protein</fullName>
    </submittedName>
</protein>
<organism evidence="1 2">
    <name type="scientific">Auriscalpium vulgare</name>
    <dbReference type="NCBI Taxonomy" id="40419"/>
    <lineage>
        <taxon>Eukaryota</taxon>
        <taxon>Fungi</taxon>
        <taxon>Dikarya</taxon>
        <taxon>Basidiomycota</taxon>
        <taxon>Agaricomycotina</taxon>
        <taxon>Agaricomycetes</taxon>
        <taxon>Russulales</taxon>
        <taxon>Auriscalpiaceae</taxon>
        <taxon>Auriscalpium</taxon>
    </lineage>
</organism>
<keyword evidence="2" id="KW-1185">Reference proteome</keyword>
<name>A0ACB8R3C4_9AGAM</name>
<sequence>MFSNPLSLLASVSPALVGQSPKPSWALPDAQVMRAKLRLGLQDLNSSQRSARSRVKWAGRRIIYQAHATYRKQRKAAPVSKIPSPCVVVHPPELPVARPASLSIFKQVHMTSNSNAADHLDVHEAAQLAGKTVISETARFPIRPSDDEVLDALTDAPKYPMWRPPVRRTLPVGFPHQRHEEPSPALTVSEPPSLGLIPNTDCFTLESDDVMESESVSTVRAVNVLVNGADIESAAGGHSLVGRARRACVIVPSTLKGRWGNKGLGIWVAFPWSD</sequence>
<evidence type="ECO:0000313" key="1">
    <source>
        <dbReference type="EMBL" id="KAI0038367.1"/>
    </source>
</evidence>
<gene>
    <name evidence="1" type="ORF">FA95DRAFT_1229175</name>
</gene>
<dbReference type="Proteomes" id="UP000814033">
    <property type="component" value="Unassembled WGS sequence"/>
</dbReference>
<reference evidence="1" key="2">
    <citation type="journal article" date="2022" name="New Phytol.">
        <title>Evolutionary transition to the ectomycorrhizal habit in the genomes of a hyperdiverse lineage of mushroom-forming fungi.</title>
        <authorList>
            <person name="Looney B."/>
            <person name="Miyauchi S."/>
            <person name="Morin E."/>
            <person name="Drula E."/>
            <person name="Courty P.E."/>
            <person name="Kohler A."/>
            <person name="Kuo A."/>
            <person name="LaButti K."/>
            <person name="Pangilinan J."/>
            <person name="Lipzen A."/>
            <person name="Riley R."/>
            <person name="Andreopoulos W."/>
            <person name="He G."/>
            <person name="Johnson J."/>
            <person name="Nolan M."/>
            <person name="Tritt A."/>
            <person name="Barry K.W."/>
            <person name="Grigoriev I.V."/>
            <person name="Nagy L.G."/>
            <person name="Hibbett D."/>
            <person name="Henrissat B."/>
            <person name="Matheny P.B."/>
            <person name="Labbe J."/>
            <person name="Martin F.M."/>
        </authorList>
    </citation>
    <scope>NUCLEOTIDE SEQUENCE</scope>
    <source>
        <strain evidence="1">FP105234-sp</strain>
    </source>
</reference>
<accession>A0ACB8R3C4</accession>
<reference evidence="1" key="1">
    <citation type="submission" date="2021-02" db="EMBL/GenBank/DDBJ databases">
        <authorList>
            <consortium name="DOE Joint Genome Institute"/>
            <person name="Ahrendt S."/>
            <person name="Looney B.P."/>
            <person name="Miyauchi S."/>
            <person name="Morin E."/>
            <person name="Drula E."/>
            <person name="Courty P.E."/>
            <person name="Chicoki N."/>
            <person name="Fauchery L."/>
            <person name="Kohler A."/>
            <person name="Kuo A."/>
            <person name="Labutti K."/>
            <person name="Pangilinan J."/>
            <person name="Lipzen A."/>
            <person name="Riley R."/>
            <person name="Andreopoulos W."/>
            <person name="He G."/>
            <person name="Johnson J."/>
            <person name="Barry K.W."/>
            <person name="Grigoriev I.V."/>
            <person name="Nagy L."/>
            <person name="Hibbett D."/>
            <person name="Henrissat B."/>
            <person name="Matheny P.B."/>
            <person name="Labbe J."/>
            <person name="Martin F."/>
        </authorList>
    </citation>
    <scope>NUCLEOTIDE SEQUENCE</scope>
    <source>
        <strain evidence="1">FP105234-sp</strain>
    </source>
</reference>
<comment type="caution">
    <text evidence="1">The sequence shown here is derived from an EMBL/GenBank/DDBJ whole genome shotgun (WGS) entry which is preliminary data.</text>
</comment>
<dbReference type="EMBL" id="MU276519">
    <property type="protein sequence ID" value="KAI0038367.1"/>
    <property type="molecule type" value="Genomic_DNA"/>
</dbReference>
<proteinExistence type="predicted"/>